<dbReference type="InterPro" id="IPR000326">
    <property type="entry name" value="PAP2/HPO"/>
</dbReference>
<feature type="domain" description="Phosphatidic acid phosphatase type 2/haloperoxidase" evidence="8">
    <location>
        <begin position="331"/>
        <end position="432"/>
    </location>
</feature>
<feature type="transmembrane region" description="Helical" evidence="7">
    <location>
        <begin position="180"/>
        <end position="202"/>
    </location>
</feature>
<sequence>MHGAWFDNIVAWIGAHPQAAGLLIFLIALSDAVIVLGAIVPALPLMIAIGVLIGMGEIAGPYAVACAALGAFAGDGLSYWVGRRWGDSLRGVWPFRRYPQLLERGEGLFRRNAFKSILIARYVGAVRPFVPAIAGMSRMPLSRYLQASGIACLSWAVLFLLPGWALGQAYDAVAAVADKLALVLLGLLAALALAWAVVLYSWRWFARNADSLLARLLRWSHRHPLLGRYAAALIDRRRPESAPLLLLAVCLFAVAWLWAWFSASLMLRGGPLLVDQEVHVFMFALRNPLADRMMATLAAIGSAPVLGLASLAAMLWLLWRRRWKAAVHWLVAIAVGLALTEGLDALVDMPRPPTAAAGFGFPSIAVTMTTVVFGFFAVLIARELPGRQRVWPYLLTGIATALVGFARLYLGAHWLSDIVGGVLLGAIWVLLIGIAYRRHSERSFWMRPLGWTFYGSFLLAACWYAPRSAPQTLAKFEPPPPVQALDARRWQAQGIADDRQRFDLEIAGDIELLRQRLHAQGWRVQPAADWVGALGLLDDDLSPAERPVLPLALDAHPERLLLRRTDARDPERIEVLRVWPAPVRLEDGTPLWVARYDTMQLRRRLRLLNLWKPEPPAHALPTDLQKLDEGDALRVLAHPR</sequence>
<dbReference type="Pfam" id="PF09335">
    <property type="entry name" value="VTT_dom"/>
    <property type="match status" value="1"/>
</dbReference>
<dbReference type="GO" id="GO:0005886">
    <property type="term" value="C:plasma membrane"/>
    <property type="evidence" value="ECO:0007669"/>
    <property type="project" value="UniProtKB-SubCell"/>
</dbReference>
<accession>A0A7G9QQT8</accession>
<gene>
    <name evidence="11" type="ORF">H9L17_10915</name>
</gene>
<feature type="transmembrane region" description="Helical" evidence="7">
    <location>
        <begin position="293"/>
        <end position="319"/>
    </location>
</feature>
<evidence type="ECO:0000256" key="2">
    <source>
        <dbReference type="ARBA" id="ARBA00010792"/>
    </source>
</evidence>
<dbReference type="EMBL" id="CP060711">
    <property type="protein sequence ID" value="QNN45713.1"/>
    <property type="molecule type" value="Genomic_DNA"/>
</dbReference>
<organism evidence="11 12">
    <name type="scientific">Thermomonas brevis</name>
    <dbReference type="NCBI Taxonomy" id="215691"/>
    <lineage>
        <taxon>Bacteria</taxon>
        <taxon>Pseudomonadati</taxon>
        <taxon>Pseudomonadota</taxon>
        <taxon>Gammaproteobacteria</taxon>
        <taxon>Lysobacterales</taxon>
        <taxon>Lysobacteraceae</taxon>
        <taxon>Thermomonas</taxon>
    </lineage>
</organism>
<dbReference type="CDD" id="cd03392">
    <property type="entry name" value="PAP2_like_2"/>
    <property type="match status" value="1"/>
</dbReference>
<keyword evidence="6 7" id="KW-0472">Membrane</keyword>
<reference evidence="11 12" key="1">
    <citation type="submission" date="2020-08" db="EMBL/GenBank/DDBJ databases">
        <title>Genome sequence of Thermomonas brevis KACC 16975T.</title>
        <authorList>
            <person name="Hyun D.-W."/>
            <person name="Bae J.-W."/>
        </authorList>
    </citation>
    <scope>NUCLEOTIDE SEQUENCE [LARGE SCALE GENOMIC DNA]</scope>
    <source>
        <strain evidence="11 12">KACC 16975</strain>
    </source>
</reference>
<dbReference type="KEGG" id="tbv:H9L17_10915"/>
<evidence type="ECO:0000313" key="12">
    <source>
        <dbReference type="Proteomes" id="UP000515977"/>
    </source>
</evidence>
<feature type="transmembrane region" description="Helical" evidence="7">
    <location>
        <begin position="448"/>
        <end position="466"/>
    </location>
</feature>
<feature type="transmembrane region" description="Helical" evidence="7">
    <location>
        <begin position="144"/>
        <end position="165"/>
    </location>
</feature>
<dbReference type="Pfam" id="PF14067">
    <property type="entry name" value="LssY_C"/>
    <property type="match status" value="1"/>
</dbReference>
<evidence type="ECO:0000256" key="3">
    <source>
        <dbReference type="ARBA" id="ARBA00022475"/>
    </source>
</evidence>
<evidence type="ECO:0000259" key="10">
    <source>
        <dbReference type="Pfam" id="PF14067"/>
    </source>
</evidence>
<dbReference type="InterPro" id="IPR032816">
    <property type="entry name" value="VTT_dom"/>
</dbReference>
<feature type="transmembrane region" description="Helical" evidence="7">
    <location>
        <begin position="359"/>
        <end position="381"/>
    </location>
</feature>
<evidence type="ECO:0000313" key="11">
    <source>
        <dbReference type="EMBL" id="QNN45713.1"/>
    </source>
</evidence>
<keyword evidence="5 7" id="KW-1133">Transmembrane helix</keyword>
<dbReference type="InterPro" id="IPR025902">
    <property type="entry name" value="LssY-like-C_dom"/>
</dbReference>
<feature type="transmembrane region" description="Helical" evidence="7">
    <location>
        <begin position="393"/>
        <end position="412"/>
    </location>
</feature>
<protein>
    <submittedName>
        <fullName evidence="11">Bifunctional DedA family/phosphatase PAP2 family protein</fullName>
    </submittedName>
</protein>
<feature type="domain" description="VTT" evidence="9">
    <location>
        <begin position="40"/>
        <end position="163"/>
    </location>
</feature>
<dbReference type="Pfam" id="PF01569">
    <property type="entry name" value="PAP2"/>
    <property type="match status" value="1"/>
</dbReference>
<dbReference type="RefSeq" id="WP_187569481.1">
    <property type="nucleotide sequence ID" value="NZ_CP060711.1"/>
</dbReference>
<comment type="similarity">
    <text evidence="2">Belongs to the DedA family.</text>
</comment>
<dbReference type="InterPro" id="IPR032818">
    <property type="entry name" value="DedA-like"/>
</dbReference>
<evidence type="ECO:0000256" key="1">
    <source>
        <dbReference type="ARBA" id="ARBA00004651"/>
    </source>
</evidence>
<feature type="transmembrane region" description="Helical" evidence="7">
    <location>
        <begin position="418"/>
        <end position="436"/>
    </location>
</feature>
<evidence type="ECO:0000256" key="4">
    <source>
        <dbReference type="ARBA" id="ARBA00022692"/>
    </source>
</evidence>
<proteinExistence type="inferred from homology"/>
<keyword evidence="3" id="KW-1003">Cell membrane</keyword>
<name>A0A7G9QQT8_9GAMM</name>
<dbReference type="InterPro" id="IPR036938">
    <property type="entry name" value="PAP2/HPO_sf"/>
</dbReference>
<dbReference type="AlphaFoldDB" id="A0A7G9QQT8"/>
<dbReference type="Gene3D" id="1.20.144.10">
    <property type="entry name" value="Phosphatidic acid phosphatase type 2/haloperoxidase"/>
    <property type="match status" value="1"/>
</dbReference>
<feature type="transmembrane region" description="Helical" evidence="7">
    <location>
        <begin position="326"/>
        <end position="347"/>
    </location>
</feature>
<evidence type="ECO:0000256" key="5">
    <source>
        <dbReference type="ARBA" id="ARBA00022989"/>
    </source>
</evidence>
<dbReference type="PANTHER" id="PTHR30353">
    <property type="entry name" value="INNER MEMBRANE PROTEIN DEDA-RELATED"/>
    <property type="match status" value="1"/>
</dbReference>
<feature type="domain" description="LssY-like C-terminal" evidence="10">
    <location>
        <begin position="500"/>
        <end position="595"/>
    </location>
</feature>
<keyword evidence="12" id="KW-1185">Reference proteome</keyword>
<feature type="transmembrane region" description="Helical" evidence="7">
    <location>
        <begin position="59"/>
        <end position="81"/>
    </location>
</feature>
<dbReference type="PANTHER" id="PTHR30353:SF15">
    <property type="entry name" value="INNER MEMBRANE PROTEIN YABI"/>
    <property type="match status" value="1"/>
</dbReference>
<feature type="transmembrane region" description="Helical" evidence="7">
    <location>
        <begin position="20"/>
        <end position="53"/>
    </location>
</feature>
<comment type="subcellular location">
    <subcellularLocation>
        <location evidence="1">Cell membrane</location>
        <topology evidence="1">Multi-pass membrane protein</topology>
    </subcellularLocation>
</comment>
<keyword evidence="4 7" id="KW-0812">Transmembrane</keyword>
<dbReference type="Proteomes" id="UP000515977">
    <property type="component" value="Chromosome"/>
</dbReference>
<evidence type="ECO:0000259" key="9">
    <source>
        <dbReference type="Pfam" id="PF09335"/>
    </source>
</evidence>
<dbReference type="SUPFAM" id="SSF48317">
    <property type="entry name" value="Acid phosphatase/Vanadium-dependent haloperoxidase"/>
    <property type="match status" value="1"/>
</dbReference>
<evidence type="ECO:0000256" key="7">
    <source>
        <dbReference type="SAM" id="Phobius"/>
    </source>
</evidence>
<evidence type="ECO:0000259" key="8">
    <source>
        <dbReference type="Pfam" id="PF01569"/>
    </source>
</evidence>
<feature type="transmembrane region" description="Helical" evidence="7">
    <location>
        <begin position="244"/>
        <end position="263"/>
    </location>
</feature>
<evidence type="ECO:0000256" key="6">
    <source>
        <dbReference type="ARBA" id="ARBA00023136"/>
    </source>
</evidence>